<dbReference type="Gene3D" id="3.40.190.10">
    <property type="entry name" value="Periplasmic binding protein-like II"/>
    <property type="match status" value="2"/>
</dbReference>
<name>A0ABT7DWT5_9NEIS</name>
<proteinExistence type="predicted"/>
<dbReference type="PANTHER" id="PTHR35936">
    <property type="entry name" value="MEMBRANE-BOUND LYTIC MUREIN TRANSGLYCOSYLASE F"/>
    <property type="match status" value="1"/>
</dbReference>
<comment type="caution">
    <text evidence="3">The sequence shown here is derived from an EMBL/GenBank/DDBJ whole genome shotgun (WGS) entry which is preliminary data.</text>
</comment>
<evidence type="ECO:0000256" key="1">
    <source>
        <dbReference type="ARBA" id="ARBA00022729"/>
    </source>
</evidence>
<keyword evidence="4" id="KW-1185">Reference proteome</keyword>
<reference evidence="3" key="1">
    <citation type="submission" date="2023-03" db="EMBL/GenBank/DDBJ databases">
        <title>Chitinimonas shenzhenensis gen. nov., sp. nov., a novel member of family Burkholderiaceae isolated from activated sludge collected in Shen Zhen, China.</title>
        <authorList>
            <person name="Wang X."/>
        </authorList>
    </citation>
    <scope>NUCLEOTIDE SEQUENCE</scope>
    <source>
        <strain evidence="3">DQS-5</strain>
    </source>
</reference>
<dbReference type="RefSeq" id="WP_284100841.1">
    <property type="nucleotide sequence ID" value="NZ_JARRAF010000010.1"/>
</dbReference>
<dbReference type="PANTHER" id="PTHR35936:SF25">
    <property type="entry name" value="ABC TRANSPORTER SUBSTRATE-BINDING PROTEIN"/>
    <property type="match status" value="1"/>
</dbReference>
<evidence type="ECO:0000313" key="3">
    <source>
        <dbReference type="EMBL" id="MDK2124533.1"/>
    </source>
</evidence>
<dbReference type="SUPFAM" id="SSF53850">
    <property type="entry name" value="Periplasmic binding protein-like II"/>
    <property type="match status" value="1"/>
</dbReference>
<gene>
    <name evidence="3" type="ORF">PZA18_10775</name>
</gene>
<organism evidence="3 4">
    <name type="scientific">Parachitinimonas caeni</name>
    <dbReference type="NCBI Taxonomy" id="3031301"/>
    <lineage>
        <taxon>Bacteria</taxon>
        <taxon>Pseudomonadati</taxon>
        <taxon>Pseudomonadota</taxon>
        <taxon>Betaproteobacteria</taxon>
        <taxon>Neisseriales</taxon>
        <taxon>Chitinibacteraceae</taxon>
        <taxon>Parachitinimonas</taxon>
    </lineage>
</organism>
<evidence type="ECO:0000259" key="2">
    <source>
        <dbReference type="Pfam" id="PF00497"/>
    </source>
</evidence>
<protein>
    <submittedName>
        <fullName evidence="3">Transporter substrate-binding domain-containing protein</fullName>
    </submittedName>
</protein>
<keyword evidence="1" id="KW-0732">Signal</keyword>
<dbReference type="Pfam" id="PF00497">
    <property type="entry name" value="SBP_bac_3"/>
    <property type="match status" value="1"/>
</dbReference>
<accession>A0ABT7DWT5</accession>
<dbReference type="Proteomes" id="UP001172778">
    <property type="component" value="Unassembled WGS sequence"/>
</dbReference>
<evidence type="ECO:0000313" key="4">
    <source>
        <dbReference type="Proteomes" id="UP001172778"/>
    </source>
</evidence>
<sequence>MDWRGVVFGAAIGAMAVSKAAPVISLVTGEWPPFVSQSAPDMGPVTEIVRMAMKEAGYEVSIQFVSWPIAEAMVEKGSVFAAFPYLKTDARLARFEFSDTLLTTTGRLFFFRPKWSSRTSYARLDELRPYTLGVIRGEWYLEEFGRLGLNLDYATTEAQSIAKLRAGRVDLVPMNDVVGWHHINTQFPKESASFGVLEPPLNLVGHNRLLVSRSYPESRLLMQQFNDGLSRIRANGVYDRILIRHGLTGQAPVSVDAPIPARNH</sequence>
<dbReference type="EMBL" id="JARRAF010000010">
    <property type="protein sequence ID" value="MDK2124533.1"/>
    <property type="molecule type" value="Genomic_DNA"/>
</dbReference>
<feature type="domain" description="Solute-binding protein family 3/N-terminal" evidence="2">
    <location>
        <begin position="27"/>
        <end position="243"/>
    </location>
</feature>
<dbReference type="InterPro" id="IPR001638">
    <property type="entry name" value="Solute-binding_3/MltF_N"/>
</dbReference>